<dbReference type="InterPro" id="IPR008880">
    <property type="entry name" value="Trigger_fac_C"/>
</dbReference>
<feature type="domain" description="PPIase FKBP-type" evidence="14">
    <location>
        <begin position="161"/>
        <end position="249"/>
    </location>
</feature>
<evidence type="ECO:0000256" key="11">
    <source>
        <dbReference type="HAMAP-Rule" id="MF_00303"/>
    </source>
</evidence>
<proteinExistence type="inferred from homology"/>
<comment type="function">
    <text evidence="11">Involved in protein export. Acts as a chaperone by maintaining the newly synthesized protein in an open conformation. Functions as a peptidyl-prolyl cis-trans isomerase.</text>
</comment>
<dbReference type="EC" id="5.2.1.8" evidence="3 11"/>
<evidence type="ECO:0000256" key="6">
    <source>
        <dbReference type="ARBA" id="ARBA00023110"/>
    </source>
</evidence>
<name>A0A9X2CXG4_9GAMM</name>
<dbReference type="SUPFAM" id="SSF102735">
    <property type="entry name" value="Trigger factor ribosome-binding domain"/>
    <property type="match status" value="1"/>
</dbReference>
<dbReference type="Gene3D" id="3.10.50.40">
    <property type="match status" value="1"/>
</dbReference>
<comment type="domain">
    <text evidence="11">Consists of 3 domains; the N-terminus binds the ribosome, the middle domain has PPIase activity, while the C-terminus has intrinsic chaperone activity on its own.</text>
</comment>
<dbReference type="GO" id="GO:0051301">
    <property type="term" value="P:cell division"/>
    <property type="evidence" value="ECO:0007669"/>
    <property type="project" value="UniProtKB-KW"/>
</dbReference>
<dbReference type="InterPro" id="IPR027304">
    <property type="entry name" value="Trigger_fact/SurA_dom_sf"/>
</dbReference>
<dbReference type="InterPro" id="IPR001179">
    <property type="entry name" value="PPIase_FKBP_dom"/>
</dbReference>
<dbReference type="PANTHER" id="PTHR30560">
    <property type="entry name" value="TRIGGER FACTOR CHAPERONE AND PEPTIDYL-PROLYL CIS/TRANS ISOMERASE"/>
    <property type="match status" value="1"/>
</dbReference>
<dbReference type="EMBL" id="JAJKBJ010000001">
    <property type="protein sequence ID" value="MCL9682585.1"/>
    <property type="molecule type" value="Genomic_DNA"/>
</dbReference>
<dbReference type="GO" id="GO:0015031">
    <property type="term" value="P:protein transport"/>
    <property type="evidence" value="ECO:0007669"/>
    <property type="project" value="UniProtKB-UniRule"/>
</dbReference>
<dbReference type="Pfam" id="PF05698">
    <property type="entry name" value="Trigger_C"/>
    <property type="match status" value="1"/>
</dbReference>
<dbReference type="InterPro" id="IPR005215">
    <property type="entry name" value="Trig_fac"/>
</dbReference>
<organism evidence="15 16">
    <name type="scientific">Legionella maioricensis</name>
    <dbReference type="NCBI Taxonomy" id="2896528"/>
    <lineage>
        <taxon>Bacteria</taxon>
        <taxon>Pseudomonadati</taxon>
        <taxon>Pseudomonadota</taxon>
        <taxon>Gammaproteobacteria</taxon>
        <taxon>Legionellales</taxon>
        <taxon>Legionellaceae</taxon>
        <taxon>Legionella</taxon>
    </lineage>
</organism>
<keyword evidence="9 11" id="KW-0131">Cell cycle</keyword>
<protein>
    <recommendedName>
        <fullName evidence="4 11">Trigger factor</fullName>
        <shortName evidence="11">TF</shortName>
        <ecNumber evidence="3 11">5.2.1.8</ecNumber>
    </recommendedName>
    <alternativeName>
        <fullName evidence="10 11">PPIase</fullName>
    </alternativeName>
</protein>
<evidence type="ECO:0000256" key="9">
    <source>
        <dbReference type="ARBA" id="ARBA00023306"/>
    </source>
</evidence>
<keyword evidence="6 11" id="KW-0697">Rotamase</keyword>
<dbReference type="GO" id="GO:0005737">
    <property type="term" value="C:cytoplasm"/>
    <property type="evidence" value="ECO:0007669"/>
    <property type="project" value="UniProtKB-SubCell"/>
</dbReference>
<dbReference type="Proteomes" id="UP001139721">
    <property type="component" value="Unassembled WGS sequence"/>
</dbReference>
<keyword evidence="5 11" id="KW-0132">Cell division</keyword>
<dbReference type="InterPro" id="IPR046357">
    <property type="entry name" value="PPIase_dom_sf"/>
</dbReference>
<dbReference type="SUPFAM" id="SSF109998">
    <property type="entry name" value="Triger factor/SurA peptide-binding domain-like"/>
    <property type="match status" value="1"/>
</dbReference>
<keyword evidence="16" id="KW-1185">Reference proteome</keyword>
<evidence type="ECO:0000256" key="13">
    <source>
        <dbReference type="RuleBase" id="RU003914"/>
    </source>
</evidence>
<dbReference type="InterPro" id="IPR037041">
    <property type="entry name" value="Trigger_fac_C_sf"/>
</dbReference>
<dbReference type="GO" id="GO:0043022">
    <property type="term" value="F:ribosome binding"/>
    <property type="evidence" value="ECO:0007669"/>
    <property type="project" value="TreeGrafter"/>
</dbReference>
<dbReference type="Gene3D" id="1.10.3120.10">
    <property type="entry name" value="Trigger factor, C-terminal domain"/>
    <property type="match status" value="1"/>
</dbReference>
<evidence type="ECO:0000313" key="16">
    <source>
        <dbReference type="Proteomes" id="UP001139721"/>
    </source>
</evidence>
<dbReference type="GO" id="GO:0043335">
    <property type="term" value="P:protein unfolding"/>
    <property type="evidence" value="ECO:0007669"/>
    <property type="project" value="TreeGrafter"/>
</dbReference>
<evidence type="ECO:0000256" key="8">
    <source>
        <dbReference type="ARBA" id="ARBA00023235"/>
    </source>
</evidence>
<evidence type="ECO:0000256" key="12">
    <source>
        <dbReference type="PROSITE-ProRule" id="PRU00277"/>
    </source>
</evidence>
<dbReference type="HAMAP" id="MF_00303">
    <property type="entry name" value="Trigger_factor_Tig"/>
    <property type="match status" value="1"/>
</dbReference>
<dbReference type="PROSITE" id="PS50059">
    <property type="entry name" value="FKBP_PPIASE"/>
    <property type="match status" value="1"/>
</dbReference>
<dbReference type="FunFam" id="3.10.50.40:FF:000001">
    <property type="entry name" value="Trigger factor"/>
    <property type="match status" value="1"/>
</dbReference>
<dbReference type="RefSeq" id="WP_250419862.1">
    <property type="nucleotide sequence ID" value="NZ_JAJKBJ010000001.1"/>
</dbReference>
<dbReference type="PIRSF" id="PIRSF003095">
    <property type="entry name" value="Trigger_factor"/>
    <property type="match status" value="1"/>
</dbReference>
<dbReference type="GO" id="GO:0003755">
    <property type="term" value="F:peptidyl-prolyl cis-trans isomerase activity"/>
    <property type="evidence" value="ECO:0007669"/>
    <property type="project" value="UniProtKB-UniRule"/>
</dbReference>
<dbReference type="Pfam" id="PF00254">
    <property type="entry name" value="FKBP_C"/>
    <property type="match status" value="1"/>
</dbReference>
<dbReference type="InterPro" id="IPR008881">
    <property type="entry name" value="Trigger_fac_ribosome-bd_bac"/>
</dbReference>
<keyword evidence="11" id="KW-0963">Cytoplasm</keyword>
<evidence type="ECO:0000256" key="2">
    <source>
        <dbReference type="ARBA" id="ARBA00005464"/>
    </source>
</evidence>
<evidence type="ECO:0000256" key="7">
    <source>
        <dbReference type="ARBA" id="ARBA00023186"/>
    </source>
</evidence>
<evidence type="ECO:0000259" key="14">
    <source>
        <dbReference type="PROSITE" id="PS50059"/>
    </source>
</evidence>
<evidence type="ECO:0000313" key="15">
    <source>
        <dbReference type="EMBL" id="MCL9682585.1"/>
    </source>
</evidence>
<comment type="catalytic activity">
    <reaction evidence="1 11 12">
        <text>[protein]-peptidylproline (omega=180) = [protein]-peptidylproline (omega=0)</text>
        <dbReference type="Rhea" id="RHEA:16237"/>
        <dbReference type="Rhea" id="RHEA-COMP:10747"/>
        <dbReference type="Rhea" id="RHEA-COMP:10748"/>
        <dbReference type="ChEBI" id="CHEBI:83833"/>
        <dbReference type="ChEBI" id="CHEBI:83834"/>
        <dbReference type="EC" id="5.2.1.8"/>
    </reaction>
</comment>
<keyword evidence="7 11" id="KW-0143">Chaperone</keyword>
<gene>
    <name evidence="11 15" type="primary">tig</name>
    <name evidence="15" type="ORF">LOX96_00575</name>
</gene>
<keyword evidence="8 11" id="KW-0413">Isomerase</keyword>
<comment type="subcellular location">
    <subcellularLocation>
        <location evidence="11">Cytoplasm</location>
    </subcellularLocation>
    <text evidence="11">About half TF is bound to the ribosome near the polypeptide exit tunnel while the other half is free in the cytoplasm.</text>
</comment>
<dbReference type="InterPro" id="IPR036611">
    <property type="entry name" value="Trigger_fac_ribosome-bd_sf"/>
</dbReference>
<evidence type="ECO:0000256" key="10">
    <source>
        <dbReference type="ARBA" id="ARBA00029986"/>
    </source>
</evidence>
<evidence type="ECO:0000256" key="5">
    <source>
        <dbReference type="ARBA" id="ARBA00022618"/>
    </source>
</evidence>
<dbReference type="NCBIfam" id="TIGR00115">
    <property type="entry name" value="tig"/>
    <property type="match status" value="1"/>
</dbReference>
<dbReference type="AlphaFoldDB" id="A0A9X2CXG4"/>
<accession>A0A9X2CXG4</accession>
<reference evidence="15" key="1">
    <citation type="submission" date="2021-11" db="EMBL/GenBank/DDBJ databases">
        <title>Legionella maioricencis sp. nov., a new species isolated from hot water samples in Mallorca.</title>
        <authorList>
            <person name="Crespi S."/>
            <person name="Drasar V."/>
            <person name="Salva-Serra F."/>
            <person name="Jaen-Luchoro D."/>
            <person name="Pineiro-Iglesias B."/>
            <person name="Aliaga F."/>
            <person name="Fernandez-Juarez V."/>
            <person name="Coll G."/>
            <person name="Moore E.R.B."/>
            <person name="Bennasar-Figueras A."/>
        </authorList>
    </citation>
    <scope>NUCLEOTIDE SEQUENCE</scope>
    <source>
        <strain evidence="15">HCPI-6</strain>
    </source>
</reference>
<comment type="similarity">
    <text evidence="2 11 13">Belongs to the FKBP-type PPIase family. Tig subfamily.</text>
</comment>
<dbReference type="GO" id="GO:0051083">
    <property type="term" value="P:'de novo' cotranslational protein folding"/>
    <property type="evidence" value="ECO:0007669"/>
    <property type="project" value="TreeGrafter"/>
</dbReference>
<dbReference type="SUPFAM" id="SSF54534">
    <property type="entry name" value="FKBP-like"/>
    <property type="match status" value="1"/>
</dbReference>
<evidence type="ECO:0000256" key="4">
    <source>
        <dbReference type="ARBA" id="ARBA00016902"/>
    </source>
</evidence>
<comment type="caution">
    <text evidence="15">The sequence shown here is derived from an EMBL/GenBank/DDBJ whole genome shotgun (WGS) entry which is preliminary data.</text>
</comment>
<evidence type="ECO:0000256" key="1">
    <source>
        <dbReference type="ARBA" id="ARBA00000971"/>
    </source>
</evidence>
<sequence>MQVSVETLKGLERKVTVSVPTEKVEEEVSLRLRNLARKVKIDGFRPGKVPMDVVKSRYSDSVREEVAREMVQSTLYEALQKNELVPAGYPSVEPEQLEAGKDFRYTAVFEVFPTFEIAELNQAPVELIRSEVTDKDVKDMLEKLREQNKEWHEVSHAVKKGDKVVIDFQGFLDDKPFEGGSAEGHELVIGSGAMIPGFEDGIIGGKKDKPFDIKVTFPADYGHKDLAGKEATFKITIQKVMEGKLPELNDAFAEKFNIKTGGVEALSKDIKDNMTRELERRVGMMNREKLFDALMKVNKIDLPLALIDKEIEHLKHDMYHRLFGHEHKENEQIPDFPRELFEEQAMRRVHLGLLFSEYVKKHQITADKDKVNAMIDKFASAYESPDELRAWYQGSKEHLAEIEALVMEDLVAEKIGADAKLKHKTMDYDSVMNPKKDTENKGE</sequence>
<dbReference type="GO" id="GO:0044183">
    <property type="term" value="F:protein folding chaperone"/>
    <property type="evidence" value="ECO:0007669"/>
    <property type="project" value="TreeGrafter"/>
</dbReference>
<dbReference type="Pfam" id="PF05697">
    <property type="entry name" value="Trigger_N"/>
    <property type="match status" value="1"/>
</dbReference>
<dbReference type="Gene3D" id="3.30.70.1050">
    <property type="entry name" value="Trigger factor ribosome-binding domain"/>
    <property type="match status" value="1"/>
</dbReference>
<evidence type="ECO:0000256" key="3">
    <source>
        <dbReference type="ARBA" id="ARBA00013194"/>
    </source>
</evidence>
<dbReference type="PANTHER" id="PTHR30560:SF3">
    <property type="entry name" value="TRIGGER FACTOR-LIKE PROTEIN TIG, CHLOROPLASTIC"/>
    <property type="match status" value="1"/>
</dbReference>